<dbReference type="AlphaFoldDB" id="W9R0M7"/>
<keyword evidence="1" id="KW-0732">Signal</keyword>
<organism evidence="2 3">
    <name type="scientific">Morus notabilis</name>
    <dbReference type="NCBI Taxonomy" id="981085"/>
    <lineage>
        <taxon>Eukaryota</taxon>
        <taxon>Viridiplantae</taxon>
        <taxon>Streptophyta</taxon>
        <taxon>Embryophyta</taxon>
        <taxon>Tracheophyta</taxon>
        <taxon>Spermatophyta</taxon>
        <taxon>Magnoliopsida</taxon>
        <taxon>eudicotyledons</taxon>
        <taxon>Gunneridae</taxon>
        <taxon>Pentapetalae</taxon>
        <taxon>rosids</taxon>
        <taxon>fabids</taxon>
        <taxon>Rosales</taxon>
        <taxon>Moraceae</taxon>
        <taxon>Moreae</taxon>
        <taxon>Morus</taxon>
    </lineage>
</organism>
<feature type="signal peptide" evidence="1">
    <location>
        <begin position="1"/>
        <end position="19"/>
    </location>
</feature>
<reference evidence="3" key="1">
    <citation type="submission" date="2013-01" db="EMBL/GenBank/DDBJ databases">
        <title>Draft Genome Sequence of a Mulberry Tree, Morus notabilis C.K. Schneid.</title>
        <authorList>
            <person name="He N."/>
            <person name="Zhao S."/>
        </authorList>
    </citation>
    <scope>NUCLEOTIDE SEQUENCE</scope>
</reference>
<name>W9R0M7_9ROSA</name>
<dbReference type="EMBL" id="KE343519">
    <property type="protein sequence ID" value="EXB31960.1"/>
    <property type="molecule type" value="Genomic_DNA"/>
</dbReference>
<accession>W9R0M7</accession>
<dbReference type="Proteomes" id="UP000030645">
    <property type="component" value="Unassembled WGS sequence"/>
</dbReference>
<evidence type="ECO:0000256" key="1">
    <source>
        <dbReference type="SAM" id="SignalP"/>
    </source>
</evidence>
<keyword evidence="3" id="KW-1185">Reference proteome</keyword>
<proteinExistence type="predicted"/>
<feature type="chain" id="PRO_5004929095" evidence="1">
    <location>
        <begin position="20"/>
        <end position="75"/>
    </location>
</feature>
<evidence type="ECO:0000313" key="2">
    <source>
        <dbReference type="EMBL" id="EXB31960.1"/>
    </source>
</evidence>
<sequence>MECFGLLGFVASWEGLVAARLMSMLRDPTVVVVGFVPPSEGGQRYCWSRRGVGQVGASDALQWVGGWSWMAETSQ</sequence>
<protein>
    <submittedName>
        <fullName evidence="2">Uncharacterized protein</fullName>
    </submittedName>
</protein>
<evidence type="ECO:0000313" key="3">
    <source>
        <dbReference type="Proteomes" id="UP000030645"/>
    </source>
</evidence>
<gene>
    <name evidence="2" type="ORF">L484_013592</name>
</gene>